<dbReference type="EMBL" id="WIOC01000002">
    <property type="protein sequence ID" value="MQR48425.1"/>
    <property type="molecule type" value="Genomic_DNA"/>
</dbReference>
<sequence length="153" mass="18011">MKELGKKEFFFSIEKYEPKNDLFLLVVNINGTSFSNYETPINLPILINDLNLLLYTNQREIDYLQVDTVNENIELIKKLINLEYLELENNIYDFQNSTVRNGHEVFFFFKIPNHSFYESPSLIKAGEGYVENIPIQTVKFALNELIKYQNSIL</sequence>
<accession>A0A0D5YHY2</accession>
<dbReference type="EMBL" id="WPIP01000341">
    <property type="protein sequence ID" value="MVM93900.1"/>
    <property type="molecule type" value="Genomic_DNA"/>
</dbReference>
<dbReference type="RefSeq" id="WP_000661105.1">
    <property type="nucleotide sequence ID" value="NZ_AP031576.1"/>
</dbReference>
<evidence type="ECO:0000313" key="7">
    <source>
        <dbReference type="Proteomes" id="UP000439424"/>
    </source>
</evidence>
<dbReference type="Proteomes" id="UP000032746">
    <property type="component" value="Chromosome"/>
</dbReference>
<evidence type="ECO:0000313" key="1">
    <source>
        <dbReference type="EMBL" id="AKA31381.1"/>
    </source>
</evidence>
<evidence type="ECO:0000313" key="2">
    <source>
        <dbReference type="EMBL" id="MQR48425.1"/>
    </source>
</evidence>
<evidence type="ECO:0000313" key="8">
    <source>
        <dbReference type="Proteomes" id="UP000461234"/>
    </source>
</evidence>
<dbReference type="PATRIC" id="fig|470.1314.peg.255"/>
<evidence type="ECO:0000313" key="6">
    <source>
        <dbReference type="Proteomes" id="UP000280073"/>
    </source>
</evidence>
<reference evidence="1 5" key="1">
    <citation type="journal article" date="2015" name="J. Bacteriol.">
        <title>Resources for Genetic and Genomic Analysis of Emerging Pathogen Acinetobacter baumannii.</title>
        <authorList>
            <person name="Gallagher L.A."/>
            <person name="Ramage E."/>
            <person name="Weiss E.J."/>
            <person name="Radey M."/>
            <person name="Hayden H.S."/>
            <person name="Held K.G."/>
            <person name="Huse H.K."/>
            <person name="Zurawski D.V."/>
            <person name="Brittnacher M.J."/>
            <person name="Manoil C."/>
        </authorList>
    </citation>
    <scope>NUCLEOTIDE SEQUENCE [LARGE SCALE GENOMIC DNA]</scope>
    <source>
        <strain evidence="1 5">AB5075-UW</strain>
    </source>
</reference>
<reference evidence="2 8" key="4">
    <citation type="submission" date="2019-10" db="EMBL/GenBank/DDBJ databases">
        <title>Genetic environment of the oxa23 gene and comparative analysis of carbapenem resistant Acinetobacter baumannii isolates belonging to global clone 1, lineage 2 recovered in a burns hospital outbreak in 2012-2013.</title>
        <authorList>
            <person name="Douraghi M."/>
            <person name="Aris P."/>
            <person name="Kenyon J."/>
            <person name="Hamidian M."/>
        </authorList>
    </citation>
    <scope>NUCLEOTIDE SEQUENCE [LARGE SCALE GENOMIC DNA]</scope>
    <source>
        <strain evidence="2 8">ABS103</strain>
    </source>
</reference>
<dbReference type="EMBL" id="CP008706">
    <property type="protein sequence ID" value="AKA31381.1"/>
    <property type="molecule type" value="Genomic_DNA"/>
</dbReference>
<dbReference type="EMBL" id="RFDI01000498">
    <property type="protein sequence ID" value="RSR57223.1"/>
    <property type="molecule type" value="Genomic_DNA"/>
</dbReference>
<evidence type="ECO:0000313" key="5">
    <source>
        <dbReference type="Proteomes" id="UP000032746"/>
    </source>
</evidence>
<dbReference type="Proteomes" id="UP000439424">
    <property type="component" value="Unassembled WGS sequence"/>
</dbReference>
<name>A0A0D5YHY2_ACIBA</name>
<reference evidence="3 7" key="5">
    <citation type="submission" date="2019-11" db="EMBL/GenBank/DDBJ databases">
        <title>Multidrug-resistant Acinetobacter baumannii moving toward extensively drug-resistant over fifteen years in South of Brazil.</title>
        <authorList>
            <person name="Fedrigo N.H."/>
            <person name="Cerdeira L."/>
            <person name="Fuga B."/>
            <person name="Marini P.V.B."/>
            <person name="Shinohara D.R."/>
            <person name="Carrara-Marroni F.E."/>
            <person name="Lincopan N."/>
            <person name="Tognim M.C.B."/>
        </authorList>
    </citation>
    <scope>NUCLEOTIDE SEQUENCE [LARGE SCALE GENOMIC DNA]</scope>
    <source>
        <strain evidence="3 7">Ac576</strain>
    </source>
</reference>
<evidence type="ECO:0000313" key="4">
    <source>
        <dbReference type="EMBL" id="RSR57223.1"/>
    </source>
</evidence>
<gene>
    <name evidence="1" type="ORF">ABUW_1643</name>
    <name evidence="4" type="ORF">EA686_10590</name>
    <name evidence="2" type="ORF">F2P40_03625</name>
    <name evidence="3" type="ORF">GNY86_20420</name>
</gene>
<evidence type="ECO:0000313" key="3">
    <source>
        <dbReference type="EMBL" id="MVM93900.1"/>
    </source>
</evidence>
<organism evidence="1 5">
    <name type="scientific">Acinetobacter baumannii</name>
    <dbReference type="NCBI Taxonomy" id="470"/>
    <lineage>
        <taxon>Bacteria</taxon>
        <taxon>Pseudomonadati</taxon>
        <taxon>Pseudomonadota</taxon>
        <taxon>Gammaproteobacteria</taxon>
        <taxon>Moraxellales</taxon>
        <taxon>Moraxellaceae</taxon>
        <taxon>Acinetobacter</taxon>
        <taxon>Acinetobacter calcoaceticus/baumannii complex</taxon>
    </lineage>
</organism>
<dbReference type="AlphaFoldDB" id="A0A0D5YHY2"/>
<protein>
    <submittedName>
        <fullName evidence="1">Uncharacterized protein</fullName>
    </submittedName>
</protein>
<proteinExistence type="predicted"/>
<reference evidence="5" key="2">
    <citation type="submission" date="2015-03" db="EMBL/GenBank/DDBJ databases">
        <authorList>
            <person name="Gallagher L.A."/>
            <person name="Hayden H.S."/>
            <person name="Weiss E.J."/>
            <person name="Hager K.R."/>
            <person name="Ramage E."/>
            <person name="Radey M.R."/>
            <person name="Bydalek R."/>
            <person name="Manoil C."/>
            <person name="Miller S.I."/>
            <person name="Brittnacher M.J."/>
        </authorList>
    </citation>
    <scope>NUCLEOTIDE SEQUENCE [LARGE SCALE GENOMIC DNA]</scope>
    <source>
        <strain evidence="5">AB5075-UW</strain>
    </source>
</reference>
<reference evidence="4 6" key="3">
    <citation type="submission" date="2018-10" db="EMBL/GenBank/DDBJ databases">
        <title>GWAS and RNA-Seq identify cryptic mechanisms of antimicrobial resistance in Acinetobacter baumannii.</title>
        <authorList>
            <person name="Sahl J.W."/>
        </authorList>
    </citation>
    <scope>NUCLEOTIDE SEQUENCE [LARGE SCALE GENOMIC DNA]</scope>
    <source>
        <strain evidence="4 6">TG28175</strain>
    </source>
</reference>
<dbReference type="Proteomes" id="UP000280073">
    <property type="component" value="Unassembled WGS sequence"/>
</dbReference>
<dbReference type="Proteomes" id="UP000461234">
    <property type="component" value="Unassembled WGS sequence"/>
</dbReference>